<organism evidence="2 3">
    <name type="scientific">Mesobacillus selenatarsenatis (strain DSM 18680 / JCM 14380 / FERM P-15431 / SF-1)</name>
    <dbReference type="NCBI Taxonomy" id="1321606"/>
    <lineage>
        <taxon>Bacteria</taxon>
        <taxon>Bacillati</taxon>
        <taxon>Bacillota</taxon>
        <taxon>Bacilli</taxon>
        <taxon>Bacillales</taxon>
        <taxon>Bacillaceae</taxon>
        <taxon>Mesobacillus</taxon>
    </lineage>
</organism>
<comment type="caution">
    <text evidence="2">The sequence shown here is derived from an EMBL/GenBank/DDBJ whole genome shotgun (WGS) entry which is preliminary data.</text>
</comment>
<accession>A0A0A8X8R1</accession>
<dbReference type="AlphaFoldDB" id="A0A0A8X8R1"/>
<evidence type="ECO:0000313" key="2">
    <source>
        <dbReference type="EMBL" id="GAM15684.1"/>
    </source>
</evidence>
<dbReference type="EMBL" id="BASE01000090">
    <property type="protein sequence ID" value="GAM15684.1"/>
    <property type="molecule type" value="Genomic_DNA"/>
</dbReference>
<keyword evidence="3" id="KW-1185">Reference proteome</keyword>
<gene>
    <name evidence="2" type="ORF">SAMD00020551_3841</name>
</gene>
<name>A0A0A8X8R1_MESS1</name>
<proteinExistence type="predicted"/>
<reference evidence="2 3" key="1">
    <citation type="submission" date="2013-06" db="EMBL/GenBank/DDBJ databases">
        <title>Whole genome shotgun sequence of Bacillus selenatarsenatis SF-1.</title>
        <authorList>
            <person name="Kuroda M."/>
            <person name="Sei K."/>
            <person name="Yamashita M."/>
            <person name="Ike M."/>
        </authorList>
    </citation>
    <scope>NUCLEOTIDE SEQUENCE [LARGE SCALE GENOMIC DNA]</scope>
    <source>
        <strain evidence="2 3">SF-1</strain>
    </source>
</reference>
<protein>
    <recommendedName>
        <fullName evidence="4">Competence protein</fullName>
    </recommendedName>
</protein>
<evidence type="ECO:0000256" key="1">
    <source>
        <dbReference type="SAM" id="MobiDB-lite"/>
    </source>
</evidence>
<sequence length="50" mass="5581">MGKSNKSKRFVQQGVDTVSKHDERIPYHTTYAEAEAQKMANVRESSLGGI</sequence>
<dbReference type="RefSeq" id="WP_167832158.1">
    <property type="nucleotide sequence ID" value="NZ_BASE01000090.1"/>
</dbReference>
<evidence type="ECO:0008006" key="4">
    <source>
        <dbReference type="Google" id="ProtNLM"/>
    </source>
</evidence>
<feature type="region of interest" description="Disordered" evidence="1">
    <location>
        <begin position="1"/>
        <end position="22"/>
    </location>
</feature>
<dbReference type="Proteomes" id="UP000031014">
    <property type="component" value="Unassembled WGS sequence"/>
</dbReference>
<dbReference type="STRING" id="1321606.SAMD00020551_3841"/>
<evidence type="ECO:0000313" key="3">
    <source>
        <dbReference type="Proteomes" id="UP000031014"/>
    </source>
</evidence>